<keyword evidence="4 8" id="KW-0479">Metal-binding</keyword>
<dbReference type="InterPro" id="IPR001148">
    <property type="entry name" value="CA_dom"/>
</dbReference>
<dbReference type="SUPFAM" id="SSF51069">
    <property type="entry name" value="Carbonic anhydrase"/>
    <property type="match status" value="1"/>
</dbReference>
<sequence length="432" mass="49341">MVQNNWKVLLVLAFLAPNFSCGHDDDDLAEDMNSRSDENMQCFKRGSLQDSRPDDPSGVCYSEKRNSFSPGHRGQLDNSKIKKKIQSRKKETSKNNSKKKKPVKKEPMKKKFRKKDPKGKKPKKKETKKKKPKKNEALKKKPQKKKPQKNKEHGKRRTKRQTRDHPHSHLYRRDGYGKLGWDSPMCNQGRMQSPVDIKTKNVVRVVKGPLKLTGFDDIPTLTRVWNCHGSYLKVNLNFRNTPTLSGGILDSGKTYNFLQYHFHWGNSGYEGSEHAIDGKKFALEAHFVFGDSSKDPKTLTANVKNTGIVVLTVVYELSHDNHTKLNFLTDILASNKILNPDTKVDGPNMKLRDFLPTDIRSYYTYLGSLTTPPCSEGTRFIIFAKRGMVAGRQVKNFHNIYGADDDPSTRTLNNWRPLQPLNGRKITLVTSN</sequence>
<feature type="signal peptide" evidence="8">
    <location>
        <begin position="1"/>
        <end position="22"/>
    </location>
</feature>
<feature type="compositionally biased region" description="Basic and acidic residues" evidence="9">
    <location>
        <begin position="161"/>
        <end position="176"/>
    </location>
</feature>
<dbReference type="PROSITE" id="PS51144">
    <property type="entry name" value="ALPHA_CA_2"/>
    <property type="match status" value="1"/>
</dbReference>
<dbReference type="SMART" id="SM01057">
    <property type="entry name" value="Carb_anhydrase"/>
    <property type="match status" value="1"/>
</dbReference>
<dbReference type="AlphaFoldDB" id="A0A0A9XDC3"/>
<feature type="region of interest" description="Disordered" evidence="9">
    <location>
        <begin position="44"/>
        <end position="178"/>
    </location>
</feature>
<evidence type="ECO:0000259" key="10">
    <source>
        <dbReference type="PROSITE" id="PS51144"/>
    </source>
</evidence>
<evidence type="ECO:0000256" key="3">
    <source>
        <dbReference type="ARBA" id="ARBA00012925"/>
    </source>
</evidence>
<evidence type="ECO:0000256" key="7">
    <source>
        <dbReference type="ARBA" id="ARBA00048348"/>
    </source>
</evidence>
<evidence type="ECO:0000256" key="4">
    <source>
        <dbReference type="ARBA" id="ARBA00022723"/>
    </source>
</evidence>
<gene>
    <name evidence="11" type="primary">CA9_0</name>
    <name evidence="11" type="ORF">CM83_17368</name>
</gene>
<evidence type="ECO:0000313" key="11">
    <source>
        <dbReference type="EMBL" id="JAG17999.1"/>
    </source>
</evidence>
<comment type="cofactor">
    <cofactor evidence="8">
        <name>Zn(2+)</name>
        <dbReference type="ChEBI" id="CHEBI:29105"/>
    </cofactor>
</comment>
<evidence type="ECO:0000256" key="2">
    <source>
        <dbReference type="ARBA" id="ARBA00010718"/>
    </source>
</evidence>
<keyword evidence="6 8" id="KW-0456">Lyase</keyword>
<name>A0A0A9XDC3_LYGHE</name>
<dbReference type="Pfam" id="PF00194">
    <property type="entry name" value="Carb_anhydrase"/>
    <property type="match status" value="1"/>
</dbReference>
<feature type="domain" description="Alpha-carbonic anhydrase" evidence="10">
    <location>
        <begin position="167"/>
        <end position="430"/>
    </location>
</feature>
<dbReference type="GO" id="GO:0004089">
    <property type="term" value="F:carbonate dehydratase activity"/>
    <property type="evidence" value="ECO:0007669"/>
    <property type="project" value="UniProtKB-UniRule"/>
</dbReference>
<feature type="compositionally biased region" description="Basic residues" evidence="9">
    <location>
        <begin position="96"/>
        <end position="133"/>
    </location>
</feature>
<evidence type="ECO:0000256" key="6">
    <source>
        <dbReference type="ARBA" id="ARBA00023239"/>
    </source>
</evidence>
<organism evidence="11">
    <name type="scientific">Lygus hesperus</name>
    <name type="common">Western plant bug</name>
    <dbReference type="NCBI Taxonomy" id="30085"/>
    <lineage>
        <taxon>Eukaryota</taxon>
        <taxon>Metazoa</taxon>
        <taxon>Ecdysozoa</taxon>
        <taxon>Arthropoda</taxon>
        <taxon>Hexapoda</taxon>
        <taxon>Insecta</taxon>
        <taxon>Pterygota</taxon>
        <taxon>Neoptera</taxon>
        <taxon>Paraneoptera</taxon>
        <taxon>Hemiptera</taxon>
        <taxon>Heteroptera</taxon>
        <taxon>Panheteroptera</taxon>
        <taxon>Cimicomorpha</taxon>
        <taxon>Miridae</taxon>
        <taxon>Mirini</taxon>
        <taxon>Lygus</taxon>
    </lineage>
</organism>
<dbReference type="InterPro" id="IPR023561">
    <property type="entry name" value="Carbonic_anhydrase_a-class"/>
</dbReference>
<reference evidence="11" key="2">
    <citation type="submission" date="2014-07" db="EMBL/GenBank/DDBJ databases">
        <authorList>
            <person name="Hull J."/>
        </authorList>
    </citation>
    <scope>NUCLEOTIDE SEQUENCE</scope>
</reference>
<evidence type="ECO:0000256" key="9">
    <source>
        <dbReference type="SAM" id="MobiDB-lite"/>
    </source>
</evidence>
<dbReference type="InterPro" id="IPR036398">
    <property type="entry name" value="CA_dom_sf"/>
</dbReference>
<feature type="chain" id="PRO_5025096451" description="Carbonic anhydrase" evidence="8">
    <location>
        <begin position="23"/>
        <end position="432"/>
    </location>
</feature>
<dbReference type="EMBL" id="GBHO01025605">
    <property type="protein sequence ID" value="JAG17999.1"/>
    <property type="molecule type" value="Transcribed_RNA"/>
</dbReference>
<keyword evidence="8" id="KW-0732">Signal</keyword>
<dbReference type="GO" id="GO:0008270">
    <property type="term" value="F:zinc ion binding"/>
    <property type="evidence" value="ECO:0007669"/>
    <property type="project" value="UniProtKB-UniRule"/>
</dbReference>
<dbReference type="CDD" id="cd00326">
    <property type="entry name" value="alpha_CA"/>
    <property type="match status" value="1"/>
</dbReference>
<dbReference type="InterPro" id="IPR018338">
    <property type="entry name" value="Carbonic_anhydrase_a-class_CS"/>
</dbReference>
<keyword evidence="5 8" id="KW-0862">Zinc</keyword>
<proteinExistence type="inferred from homology"/>
<dbReference type="Gene3D" id="3.10.200.10">
    <property type="entry name" value="Alpha carbonic anhydrase"/>
    <property type="match status" value="1"/>
</dbReference>
<dbReference type="PROSITE" id="PS00162">
    <property type="entry name" value="ALPHA_CA_1"/>
    <property type="match status" value="1"/>
</dbReference>
<comment type="similarity">
    <text evidence="2 8">Belongs to the alpha-carbonic anhydrase family.</text>
</comment>
<dbReference type="PANTHER" id="PTHR18952:SF265">
    <property type="entry name" value="CARBONIC ANHYDRASE"/>
    <property type="match status" value="1"/>
</dbReference>
<comment type="catalytic activity">
    <reaction evidence="7 8">
        <text>hydrogencarbonate + H(+) = CO2 + H2O</text>
        <dbReference type="Rhea" id="RHEA:10748"/>
        <dbReference type="ChEBI" id="CHEBI:15377"/>
        <dbReference type="ChEBI" id="CHEBI:15378"/>
        <dbReference type="ChEBI" id="CHEBI:16526"/>
        <dbReference type="ChEBI" id="CHEBI:17544"/>
        <dbReference type="EC" id="4.2.1.1"/>
    </reaction>
</comment>
<evidence type="ECO:0000256" key="1">
    <source>
        <dbReference type="ARBA" id="ARBA00002904"/>
    </source>
</evidence>
<evidence type="ECO:0000256" key="5">
    <source>
        <dbReference type="ARBA" id="ARBA00022833"/>
    </source>
</evidence>
<evidence type="ECO:0000256" key="8">
    <source>
        <dbReference type="RuleBase" id="RU367011"/>
    </source>
</evidence>
<accession>A0A0A9XDC3</accession>
<protein>
    <recommendedName>
        <fullName evidence="3 8">Carbonic anhydrase</fullName>
        <ecNumber evidence="3 8">4.2.1.1</ecNumber>
    </recommendedName>
</protein>
<dbReference type="EC" id="4.2.1.1" evidence="3 8"/>
<dbReference type="PANTHER" id="PTHR18952">
    <property type="entry name" value="CARBONIC ANHYDRASE"/>
    <property type="match status" value="1"/>
</dbReference>
<reference evidence="11" key="1">
    <citation type="journal article" date="2014" name="PLoS ONE">
        <title>Transcriptome-Based Identification of ABC Transporters in the Western Tarnished Plant Bug Lygus hesperus.</title>
        <authorList>
            <person name="Hull J.J."/>
            <person name="Chaney K."/>
            <person name="Geib S.M."/>
            <person name="Fabrick J.A."/>
            <person name="Brent C.S."/>
            <person name="Walsh D."/>
            <person name="Lavine L.C."/>
        </authorList>
    </citation>
    <scope>NUCLEOTIDE SEQUENCE</scope>
</reference>
<comment type="function">
    <text evidence="1 8">Reversible hydration of carbon dioxide.</text>
</comment>
<feature type="compositionally biased region" description="Basic residues" evidence="9">
    <location>
        <begin position="140"/>
        <end position="160"/>
    </location>
</feature>